<evidence type="ECO:0000313" key="2">
    <source>
        <dbReference type="EMBL" id="EAB8475873.1"/>
    </source>
</evidence>
<organism evidence="2">
    <name type="scientific">Salmonella enterica subsp. enterica serovar Java</name>
    <dbReference type="NCBI Taxonomy" id="224729"/>
    <lineage>
        <taxon>Bacteria</taxon>
        <taxon>Pseudomonadati</taxon>
        <taxon>Pseudomonadota</taxon>
        <taxon>Gammaproteobacteria</taxon>
        <taxon>Enterobacterales</taxon>
        <taxon>Enterobacteriaceae</taxon>
        <taxon>Salmonella</taxon>
    </lineage>
</organism>
<accession>A0A3Y9BVW7</accession>
<dbReference type="InterPro" id="IPR036937">
    <property type="entry name" value="Adhesion_dom_fimbrial_sf"/>
</dbReference>
<feature type="chain" id="PRO_5019205214" description="Type 1 fimbrial protein" evidence="1">
    <location>
        <begin position="24"/>
        <end position="185"/>
    </location>
</feature>
<comment type="caution">
    <text evidence="2">The sequence shown here is derived from an EMBL/GenBank/DDBJ whole genome shotgun (WGS) entry which is preliminary data.</text>
</comment>
<sequence length="185" mass="19251">MNKINNFLGITALLFSGMSSVYAENTNFSSTLTINGTITSASCTASFPGDVTIPAITEADYESAGAGTQLGSDMNVGNISLTGCNSKTVSLTTKGTGNLSGDTKKGTFIYSNSAAGTANPLVYTLGYTGGDLSLDNGTPVDFSPDAIKYDIPLTLKVMKNGSTLADIYKYIGNFSTTVTYSINYK</sequence>
<protein>
    <recommendedName>
        <fullName evidence="3">Type 1 fimbrial protein</fullName>
    </recommendedName>
</protein>
<evidence type="ECO:0000256" key="1">
    <source>
        <dbReference type="SAM" id="SignalP"/>
    </source>
</evidence>
<name>A0A3Y9BVW7_SALEB</name>
<dbReference type="GO" id="GO:0009289">
    <property type="term" value="C:pilus"/>
    <property type="evidence" value="ECO:0007669"/>
    <property type="project" value="InterPro"/>
</dbReference>
<dbReference type="Proteomes" id="UP000839644">
    <property type="component" value="Unassembled WGS sequence"/>
</dbReference>
<evidence type="ECO:0008006" key="3">
    <source>
        <dbReference type="Google" id="ProtNLM"/>
    </source>
</evidence>
<gene>
    <name evidence="2" type="ORF">AU894_06455</name>
</gene>
<reference evidence="2" key="1">
    <citation type="submission" date="2018-08" db="EMBL/GenBank/DDBJ databases">
        <authorList>
            <person name="Ashton P.M."/>
            <person name="Dallman T."/>
            <person name="Nair S."/>
            <person name="De Pinna E."/>
            <person name="Peters T."/>
            <person name="Grant K."/>
        </authorList>
    </citation>
    <scope>NUCLEOTIDE SEQUENCE [LARGE SCALE GENOMIC DNA]</scope>
    <source>
        <strain evidence="2">43913</strain>
    </source>
</reference>
<dbReference type="AlphaFoldDB" id="A0A3Y9BVW7"/>
<proteinExistence type="predicted"/>
<dbReference type="Gene3D" id="2.60.40.1090">
    <property type="entry name" value="Fimbrial-type adhesion domain"/>
    <property type="match status" value="1"/>
</dbReference>
<keyword evidence="1" id="KW-0732">Signal</keyword>
<feature type="signal peptide" evidence="1">
    <location>
        <begin position="1"/>
        <end position="23"/>
    </location>
</feature>
<dbReference type="GO" id="GO:0007155">
    <property type="term" value="P:cell adhesion"/>
    <property type="evidence" value="ECO:0007669"/>
    <property type="project" value="InterPro"/>
</dbReference>
<dbReference type="EMBL" id="AAAFYZ010000012">
    <property type="protein sequence ID" value="EAB8475873.1"/>
    <property type="molecule type" value="Genomic_DNA"/>
</dbReference>